<dbReference type="Pfam" id="PF00535">
    <property type="entry name" value="Glycos_transf_2"/>
    <property type="match status" value="1"/>
</dbReference>
<evidence type="ECO:0000259" key="1">
    <source>
        <dbReference type="Pfam" id="PF00535"/>
    </source>
</evidence>
<organism evidence="2">
    <name type="scientific">Leptospirillum sp. Group II '5-way CG'</name>
    <dbReference type="NCBI Taxonomy" id="419541"/>
    <lineage>
        <taxon>Bacteria</taxon>
        <taxon>Pseudomonadati</taxon>
        <taxon>Nitrospirota</taxon>
        <taxon>Nitrospiria</taxon>
        <taxon>Nitrospirales</taxon>
        <taxon>Nitrospiraceae</taxon>
        <taxon>Leptospirillum</taxon>
    </lineage>
</organism>
<dbReference type="InterPro" id="IPR029063">
    <property type="entry name" value="SAM-dependent_MTases_sf"/>
</dbReference>
<reference evidence="2" key="2">
    <citation type="journal article" date="2008" name="PLoS Biol.">
        <title>Population genomic analysis of strain variation in Leptospirillum group II bacteria involved in acid mine drainage formation.</title>
        <authorList>
            <person name="Simmons S.L."/>
            <person name="Dibartolo G."/>
            <person name="Denef V.J."/>
            <person name="Goltsman D.S."/>
            <person name="Thelen M.P."/>
            <person name="Banfield J.F."/>
        </authorList>
    </citation>
    <scope>NUCLEOTIDE SEQUENCE [LARGE SCALE GENOMIC DNA]</scope>
</reference>
<sequence length="1023" mass="117106">MIACPVCFTGESRHYANIDGITYYQCDFCRSFYVDPSILSSIDEGMTPGPYDEDYWKTDRGSACLRAKGEACIRAGETILYARRPVYRFLDIGAGGGYLLDELVALFPEEKNLFYEIEFFPPKNHSGNKNFKIGTVASLEGKVDAGVCIDVLGHLTPKMLDLLVRDIAEKSEVDSLWLFDSGMTDFVVQEKNPGYLDPLNRGHIVSYSLLGLRPIFEKHGFKIQGCPGKPFVFIAEYKSSDEIPFEQRIYQPIEYNKNLLAKSPLLYQASFESGRSYYYFLEDLERTNWTESLGKELLENKSTHSRFETRFKRALAERDIQIQSLTQQLNAITSSKTWIVTQHLRKFTGKMPSSIKHEIWKVARFLFRLFRSGWHLFRRCFHIQDAFHRLGSNLIKILLAGNRKKYFVILYIRIESMPILGPVSRKMYARYRARIDNYQVWIQNYDTLSDSDRDILNKAIEKFSLNPLISVILPVYNTPKEWLVKAIESVRNQIYPHWELCISDNASTLPHIKMVLDEYSRIDSRIHVVYRETNGHISANSNTALTLASGEFIALLDSDDELPEHALFWVAHEINRHPNVDLIYSDEDKISEEGIRFNPYFKPDWNPALMLSQNTFSHLGVYRYSLVKKVGGFREGFEGSQDHDLVLRCSEETTPERIRHIPRILYHWRAISGSTASASGVEEKPYAWTAGKRSIEEHLDRLGTPGVVTFAPGGHYRVSYLSDGYFPKVSIIMPSACKLHLLKPCIDSLLSRTSYPDFEVLLVVNEIRYAVPEQAEFLNGIGADPRVKVLVYGDQPFNYSKLNNWAIAQSKGSFLCLLNDDIEVITDDWLEKLVVRTRITGVGVVGPLLLYPNNRIQHAGVILGLGGVSGHQFVEMPKGYPGYFRRAENEQDLSCVTAACMVLRREVFYEVGGFNEDLAVAFNDVDLCIRIRKAGWRILWTPEVELYHHESASIGKHDSPERAILFQAEVDYMRKLWGKTLDNDPFYNPNLSFGTPNHDLAFPPRITKLPDVDNLNFQKVNSI</sequence>
<gene>
    <name evidence="2" type="ORF">CGL2_11284049</name>
</gene>
<dbReference type="Gene3D" id="3.90.550.10">
    <property type="entry name" value="Spore Coat Polysaccharide Biosynthesis Protein SpsA, Chain A"/>
    <property type="match status" value="2"/>
</dbReference>
<dbReference type="GO" id="GO:0016757">
    <property type="term" value="F:glycosyltransferase activity"/>
    <property type="evidence" value="ECO:0007669"/>
    <property type="project" value="UniProtKB-KW"/>
</dbReference>
<dbReference type="InterPro" id="IPR001173">
    <property type="entry name" value="Glyco_trans_2-like"/>
</dbReference>
<dbReference type="PANTHER" id="PTHR43179:SF7">
    <property type="entry name" value="RHAMNOSYLTRANSFERASE WBBL"/>
    <property type="match status" value="1"/>
</dbReference>
<proteinExistence type="predicted"/>
<dbReference type="SUPFAM" id="SSF53335">
    <property type="entry name" value="S-adenosyl-L-methionine-dependent methyltransferases"/>
    <property type="match status" value="1"/>
</dbReference>
<dbReference type="CDD" id="cd04184">
    <property type="entry name" value="GT2_RfbC_Mx_like"/>
    <property type="match status" value="1"/>
</dbReference>
<dbReference type="Gene3D" id="3.40.50.150">
    <property type="entry name" value="Vaccinia Virus protein VP39"/>
    <property type="match status" value="1"/>
</dbReference>
<protein>
    <submittedName>
        <fullName evidence="2">Putative glycosyl transferase, family 2</fullName>
    </submittedName>
</protein>
<name>B6ARX8_9BACT</name>
<dbReference type="AlphaFoldDB" id="B6ARX8"/>
<dbReference type="SUPFAM" id="SSF53448">
    <property type="entry name" value="Nucleotide-diphospho-sugar transferases"/>
    <property type="match status" value="2"/>
</dbReference>
<feature type="domain" description="Glycosyltransferase 2-like" evidence="1">
    <location>
        <begin position="470"/>
        <end position="592"/>
    </location>
</feature>
<dbReference type="InterPro" id="IPR029044">
    <property type="entry name" value="Nucleotide-diphossugar_trans"/>
</dbReference>
<reference evidence="2" key="1">
    <citation type="journal article" date="2004" name="Nature">
        <title>Community structure and metabolism through reconstruction of microbial genomes from the environment.</title>
        <authorList>
            <person name="Tyson G.W."/>
            <person name="Chapman J."/>
            <person name="Hugenholtz P."/>
            <person name="Allen E.E."/>
            <person name="Ram R.J."/>
            <person name="Richardson P.M."/>
            <person name="Solovyev V.V."/>
            <person name="Rubin E.M."/>
            <person name="Rokhsar D.S."/>
            <person name="Banfield J.F."/>
        </authorList>
    </citation>
    <scope>NUCLEOTIDE SEQUENCE [LARGE SCALE GENOMIC DNA]</scope>
</reference>
<evidence type="ECO:0000313" key="2">
    <source>
        <dbReference type="EMBL" id="EDZ38224.1"/>
    </source>
</evidence>
<dbReference type="Pfam" id="PF13641">
    <property type="entry name" value="Glyco_tranf_2_3"/>
    <property type="match status" value="1"/>
</dbReference>
<dbReference type="PANTHER" id="PTHR43179">
    <property type="entry name" value="RHAMNOSYLTRANSFERASE WBBL"/>
    <property type="match status" value="1"/>
</dbReference>
<keyword evidence="2" id="KW-0808">Transferase</keyword>
<dbReference type="EMBL" id="DS995262">
    <property type="protein sequence ID" value="EDZ38224.1"/>
    <property type="molecule type" value="Genomic_DNA"/>
</dbReference>
<accession>B6ARX8</accession>
<dbReference type="CDD" id="cd04186">
    <property type="entry name" value="GT_2_like_c"/>
    <property type="match status" value="1"/>
</dbReference>